<name>T0K421_9SPHN</name>
<dbReference type="Proteomes" id="UP000015523">
    <property type="component" value="Unassembled WGS sequence"/>
</dbReference>
<protein>
    <submittedName>
        <fullName evidence="1">Uncharacterized protein</fullName>
    </submittedName>
</protein>
<dbReference type="EMBL" id="AUWY01000107">
    <property type="protein sequence ID" value="EQB31259.1"/>
    <property type="molecule type" value="Genomic_DNA"/>
</dbReference>
<dbReference type="STRING" id="1346791.M529_15515"/>
<sequence length="63" mass="7094">MFSRSKSVLRPLFAAADGRFKKASFDIRRVRGAIEESRALAPAEIWHSASPVRRPLDRQDPGD</sequence>
<gene>
    <name evidence="1" type="ORF">M529_15515</name>
</gene>
<accession>T0K421</accession>
<dbReference type="PATRIC" id="fig|1346791.3.peg.2989"/>
<proteinExistence type="predicted"/>
<evidence type="ECO:0000313" key="2">
    <source>
        <dbReference type="Proteomes" id="UP000015523"/>
    </source>
</evidence>
<keyword evidence="2" id="KW-1185">Reference proteome</keyword>
<evidence type="ECO:0000313" key="1">
    <source>
        <dbReference type="EMBL" id="EQB31259.1"/>
    </source>
</evidence>
<comment type="caution">
    <text evidence="1">The sequence shown here is derived from an EMBL/GenBank/DDBJ whole genome shotgun (WGS) entry which is preliminary data.</text>
</comment>
<dbReference type="AlphaFoldDB" id="T0K421"/>
<reference evidence="1 2" key="1">
    <citation type="journal article" date="2013" name="Genome Announc.">
        <title>Draft Genome Sequence of Sphingobium ummariense Strain RL-3, a Hexachlorocyclohexane-Degrading Bacterium.</title>
        <authorList>
            <person name="Kohli P."/>
            <person name="Dua A."/>
            <person name="Sangwan N."/>
            <person name="Oldach P."/>
            <person name="Khurana J.P."/>
            <person name="Lal R."/>
        </authorList>
    </citation>
    <scope>NUCLEOTIDE SEQUENCE [LARGE SCALE GENOMIC DNA]</scope>
    <source>
        <strain evidence="1 2">RL-3</strain>
    </source>
</reference>
<organism evidence="1 2">
    <name type="scientific">Sphingobium ummariense RL-3</name>
    <dbReference type="NCBI Taxonomy" id="1346791"/>
    <lineage>
        <taxon>Bacteria</taxon>
        <taxon>Pseudomonadati</taxon>
        <taxon>Pseudomonadota</taxon>
        <taxon>Alphaproteobacteria</taxon>
        <taxon>Sphingomonadales</taxon>
        <taxon>Sphingomonadaceae</taxon>
        <taxon>Sphingobium</taxon>
    </lineage>
</organism>